<evidence type="ECO:0000313" key="8">
    <source>
        <dbReference type="RefSeq" id="XP_008453842.1"/>
    </source>
</evidence>
<dbReference type="Proteomes" id="UP001652600">
    <property type="component" value="Chromosome 7"/>
</dbReference>
<gene>
    <name evidence="8" type="primary">LOC103494445</name>
    <name evidence="6" type="synonym">103494445</name>
</gene>
<accession>A0A1S3BXB8</accession>
<sequence length="244" mass="27540">MASIAISASLPRAANPNHVSMKKKQQHAHLAKPAYSSMTKNPTPKVISTLDVGNRDDGAAQQQHHHRGNVASSAVVKVEEDNDDWNNNGERFTDKRWKNGTWDLNMFVKNGKMDWEGVIVEEAKRRKFLELHPEAATNEEPVLFRSSIIPWWVWLTKSYLPQAELLNGRAAMIGFFMGYGVDALTGIGIVGQSGNFICKTALFLTVIGVLLFRQSEDVENLRNIAEEATFYDKQWQSSWQKQPK</sequence>
<dbReference type="AlphaFoldDB" id="A0A1S3BXB8"/>
<organism evidence="7 8">
    <name type="scientific">Cucumis melo</name>
    <name type="common">Muskmelon</name>
    <dbReference type="NCBI Taxonomy" id="3656"/>
    <lineage>
        <taxon>Eukaryota</taxon>
        <taxon>Viridiplantae</taxon>
        <taxon>Streptophyta</taxon>
        <taxon>Embryophyta</taxon>
        <taxon>Tracheophyta</taxon>
        <taxon>Spermatophyta</taxon>
        <taxon>Magnoliopsida</taxon>
        <taxon>eudicotyledons</taxon>
        <taxon>Gunneridae</taxon>
        <taxon>Pentapetalae</taxon>
        <taxon>rosids</taxon>
        <taxon>fabids</taxon>
        <taxon>Cucurbitales</taxon>
        <taxon>Cucurbitaceae</taxon>
        <taxon>Benincaseae</taxon>
        <taxon>Cucumis</taxon>
    </lineage>
</organism>
<evidence type="ECO:0000256" key="4">
    <source>
        <dbReference type="ARBA" id="ARBA00023136"/>
    </source>
</evidence>
<dbReference type="SUPFAM" id="SSF103511">
    <property type="entry name" value="Chlorophyll a-b binding protein"/>
    <property type="match status" value="1"/>
</dbReference>
<evidence type="ECO:0000313" key="7">
    <source>
        <dbReference type="Proteomes" id="UP001652600"/>
    </source>
</evidence>
<dbReference type="RefSeq" id="XP_008453842.1">
    <property type="nucleotide sequence ID" value="XM_008455620.2"/>
</dbReference>
<reference evidence="8" key="2">
    <citation type="submission" date="2025-04" db="UniProtKB">
        <authorList>
            <consortium name="RefSeq"/>
        </authorList>
    </citation>
    <scope>IDENTIFICATION</scope>
</reference>
<protein>
    <submittedName>
        <fullName evidence="8">Uncharacterized protein LOC103494445</fullName>
    </submittedName>
</protein>
<evidence type="ECO:0000256" key="2">
    <source>
        <dbReference type="ARBA" id="ARBA00022692"/>
    </source>
</evidence>
<reference evidence="6" key="1">
    <citation type="submission" date="2023-03" db="UniProtKB">
        <authorList>
            <consortium name="EnsemblPlants"/>
        </authorList>
    </citation>
    <scope>IDENTIFICATION</scope>
</reference>
<dbReference type="EnsemblPlants" id="MELO3C017629.2.1">
    <property type="protein sequence ID" value="MELO3C017629.2.1"/>
    <property type="gene ID" value="MELO3C017629.2"/>
</dbReference>
<name>A0A1S3BXB8_CUCME</name>
<keyword evidence="3" id="KW-1133">Transmembrane helix</keyword>
<dbReference type="KEGG" id="cmo:103494445"/>
<evidence type="ECO:0000313" key="6">
    <source>
        <dbReference type="EnsemblPlants" id="MELO3C017629.2.1"/>
    </source>
</evidence>
<dbReference type="InParanoid" id="A0A1S3BXB8"/>
<keyword evidence="7" id="KW-1185">Reference proteome</keyword>
<keyword evidence="2" id="KW-0812">Transmembrane</keyword>
<keyword evidence="4" id="KW-0472">Membrane</keyword>
<dbReference type="eggNOG" id="ENOG502QV78">
    <property type="taxonomic scope" value="Eukaryota"/>
</dbReference>
<dbReference type="GeneID" id="103494445"/>
<feature type="region of interest" description="Disordered" evidence="5">
    <location>
        <begin position="15"/>
        <end position="43"/>
    </location>
</feature>
<dbReference type="OrthoDB" id="566010at2759"/>
<evidence type="ECO:0000256" key="1">
    <source>
        <dbReference type="ARBA" id="ARBA00004141"/>
    </source>
</evidence>
<evidence type="ECO:0000256" key="5">
    <source>
        <dbReference type="SAM" id="MobiDB-lite"/>
    </source>
</evidence>
<feature type="compositionally biased region" description="Basic residues" evidence="5">
    <location>
        <begin position="20"/>
        <end position="30"/>
    </location>
</feature>
<dbReference type="PANTHER" id="PTHR14154">
    <property type="entry name" value="UPF0041 BRAIN PROTEIN 44-RELATED"/>
    <property type="match status" value="1"/>
</dbReference>
<comment type="subcellular location">
    <subcellularLocation>
        <location evidence="1">Membrane</location>
        <topology evidence="1">Multi-pass membrane protein</topology>
    </subcellularLocation>
</comment>
<evidence type="ECO:0000256" key="3">
    <source>
        <dbReference type="ARBA" id="ARBA00022989"/>
    </source>
</evidence>
<dbReference type="GO" id="GO:0016020">
    <property type="term" value="C:membrane"/>
    <property type="evidence" value="ECO:0007669"/>
    <property type="project" value="UniProtKB-SubCell"/>
</dbReference>
<proteinExistence type="predicted"/>
<dbReference type="Gramene" id="MELO3C017629.2.1">
    <property type="protein sequence ID" value="MELO3C017629.2.1"/>
    <property type="gene ID" value="MELO3C017629.2"/>
</dbReference>